<proteinExistence type="predicted"/>
<comment type="caution">
    <text evidence="1">The sequence shown here is derived from an EMBL/GenBank/DDBJ whole genome shotgun (WGS) entry which is preliminary data.</text>
</comment>
<reference evidence="1 2" key="1">
    <citation type="submission" date="2018-06" db="EMBL/GenBank/DDBJ databases">
        <title>Extensive metabolic versatility and redundancy in microbially diverse, dynamic hydrothermal sediments.</title>
        <authorList>
            <person name="Dombrowski N."/>
            <person name="Teske A."/>
            <person name="Baker B.J."/>
        </authorList>
    </citation>
    <scope>NUCLEOTIDE SEQUENCE [LARGE SCALE GENOMIC DNA]</scope>
    <source>
        <strain evidence="1">B47_G16</strain>
    </source>
</reference>
<dbReference type="AlphaFoldDB" id="A0A497E3E6"/>
<evidence type="ECO:0000313" key="1">
    <source>
        <dbReference type="EMBL" id="RLE08443.1"/>
    </source>
</evidence>
<accession>A0A497E3E6</accession>
<sequence>MKSKTYREVEEKVNQALRYYELTDQFNISKLRRRVIQVKHPLDFVREIVEKARIESKVELESLVNLLMEFWVRTPRPELGNLSLMEKMKGRTIPSRYFALQELPYSSEEVEKVSFFRDFLTFLEYVEKNEVKLTQRGNLSLKDLRKIVDLFVVPISMEEKVGERILRVRSEEELPYVQKIHILAKIMKLVRKRKSRLLICKKSKKQFDLLPRNLQFQLLWSTYWHHLNWAYFHPYGKENVAEILQDNRDYVKEVFLDLNYKFKGSWVSFSYLSKKLEKDLNLTWYDAKGVNQPHILYLEIESVLIDEFKLFGLVETKREKDEKWLSLDRLVSFRLTSLGKKVLSIM</sequence>
<protein>
    <submittedName>
        <fullName evidence="1">Uncharacterized protein</fullName>
    </submittedName>
</protein>
<gene>
    <name evidence="1" type="ORF">DRJ00_06260</name>
</gene>
<evidence type="ECO:0000313" key="2">
    <source>
        <dbReference type="Proteomes" id="UP000279422"/>
    </source>
</evidence>
<organism evidence="1 2">
    <name type="scientific">Aerophobetes bacterium</name>
    <dbReference type="NCBI Taxonomy" id="2030807"/>
    <lineage>
        <taxon>Bacteria</taxon>
        <taxon>Candidatus Aerophobota</taxon>
    </lineage>
</organism>
<name>A0A497E3E6_UNCAE</name>
<dbReference type="EMBL" id="QMPZ01000097">
    <property type="protein sequence ID" value="RLE08443.1"/>
    <property type="molecule type" value="Genomic_DNA"/>
</dbReference>
<dbReference type="Proteomes" id="UP000279422">
    <property type="component" value="Unassembled WGS sequence"/>
</dbReference>